<evidence type="ECO:0000256" key="6">
    <source>
        <dbReference type="ARBA" id="ARBA00022918"/>
    </source>
</evidence>
<comment type="catalytic activity">
    <reaction evidence="9">
        <text>DNA(n) + a 2'-deoxyribonucleoside 5'-triphosphate = DNA(n+1) + diphosphate</text>
        <dbReference type="Rhea" id="RHEA:22508"/>
        <dbReference type="Rhea" id="RHEA-COMP:17339"/>
        <dbReference type="Rhea" id="RHEA-COMP:17340"/>
        <dbReference type="ChEBI" id="CHEBI:33019"/>
        <dbReference type="ChEBI" id="CHEBI:61560"/>
        <dbReference type="ChEBI" id="CHEBI:173112"/>
        <dbReference type="EC" id="2.7.7.49"/>
    </reaction>
</comment>
<dbReference type="InterPro" id="IPR051083">
    <property type="entry name" value="GrpII_Intron_Splice-Mob/Def"/>
</dbReference>
<dbReference type="InterPro" id="IPR000123">
    <property type="entry name" value="Reverse_transcriptase_msDNA"/>
</dbReference>
<name>A0A1Y6MLH9_9GAMM</name>
<dbReference type="GO" id="GO:0051607">
    <property type="term" value="P:defense response to virus"/>
    <property type="evidence" value="ECO:0007669"/>
    <property type="project" value="UniProtKB-KW"/>
</dbReference>
<evidence type="ECO:0000256" key="4">
    <source>
        <dbReference type="ARBA" id="ARBA00022723"/>
    </source>
</evidence>
<dbReference type="CDD" id="cd03487">
    <property type="entry name" value="RT_Bac_retron_II"/>
    <property type="match status" value="1"/>
</dbReference>
<comment type="similarity">
    <text evidence="8">Belongs to the bacterial reverse transcriptase family.</text>
</comment>
<evidence type="ECO:0000256" key="3">
    <source>
        <dbReference type="ARBA" id="ARBA00022695"/>
    </source>
</evidence>
<organism evidence="11 12">
    <name type="scientific">Photobacterium andalusiense</name>
    <dbReference type="NCBI Taxonomy" id="2204296"/>
    <lineage>
        <taxon>Bacteria</taxon>
        <taxon>Pseudomonadati</taxon>
        <taxon>Pseudomonadota</taxon>
        <taxon>Gammaproteobacteria</taxon>
        <taxon>Vibrionales</taxon>
        <taxon>Vibrionaceae</taxon>
        <taxon>Photobacterium</taxon>
    </lineage>
</organism>
<keyword evidence="12" id="KW-1185">Reference proteome</keyword>
<dbReference type="PRINTS" id="PR00866">
    <property type="entry name" value="RNADNAPOLMS"/>
</dbReference>
<dbReference type="GO" id="GO:0003723">
    <property type="term" value="F:RNA binding"/>
    <property type="evidence" value="ECO:0007669"/>
    <property type="project" value="InterPro"/>
</dbReference>
<evidence type="ECO:0000256" key="7">
    <source>
        <dbReference type="ARBA" id="ARBA00023118"/>
    </source>
</evidence>
<dbReference type="PROSITE" id="PS50878">
    <property type="entry name" value="RT_POL"/>
    <property type="match status" value="1"/>
</dbReference>
<dbReference type="EC" id="2.7.7.49" evidence="1"/>
<evidence type="ECO:0000256" key="5">
    <source>
        <dbReference type="ARBA" id="ARBA00022842"/>
    </source>
</evidence>
<dbReference type="InterPro" id="IPR043502">
    <property type="entry name" value="DNA/RNA_pol_sf"/>
</dbReference>
<dbReference type="GO" id="GO:0003964">
    <property type="term" value="F:RNA-directed DNA polymerase activity"/>
    <property type="evidence" value="ECO:0007669"/>
    <property type="project" value="UniProtKB-KW"/>
</dbReference>
<dbReference type="RefSeq" id="WP_087853989.1">
    <property type="nucleotide sequence ID" value="NZ_FYAJ01000004.1"/>
</dbReference>
<evidence type="ECO:0000256" key="1">
    <source>
        <dbReference type="ARBA" id="ARBA00012493"/>
    </source>
</evidence>
<reference evidence="12" key="1">
    <citation type="submission" date="2017-06" db="EMBL/GenBank/DDBJ databases">
        <authorList>
            <person name="Rodrigo-Torres L."/>
            <person name="Arahal R.D."/>
            <person name="Lucena T."/>
        </authorList>
    </citation>
    <scope>NUCLEOTIDE SEQUENCE [LARGE SCALE GENOMIC DNA]</scope>
    <source>
        <strain evidence="12">CECT 9192</strain>
    </source>
</reference>
<feature type="domain" description="Reverse transcriptase" evidence="10">
    <location>
        <begin position="22"/>
        <end position="232"/>
    </location>
</feature>
<dbReference type="Proteomes" id="UP000195719">
    <property type="component" value="Unassembled WGS sequence"/>
</dbReference>
<evidence type="ECO:0000256" key="2">
    <source>
        <dbReference type="ARBA" id="ARBA00022679"/>
    </source>
</evidence>
<dbReference type="SUPFAM" id="SSF56672">
    <property type="entry name" value="DNA/RNA polymerases"/>
    <property type="match status" value="1"/>
</dbReference>
<keyword evidence="3" id="KW-0548">Nucleotidyltransferase</keyword>
<evidence type="ECO:0000256" key="8">
    <source>
        <dbReference type="ARBA" id="ARBA00034120"/>
    </source>
</evidence>
<keyword evidence="7" id="KW-0051">Antiviral defense</keyword>
<dbReference type="PANTHER" id="PTHR34047:SF7">
    <property type="entry name" value="RNA-DIRECTED DNA POLYMERASE"/>
    <property type="match status" value="1"/>
</dbReference>
<dbReference type="Pfam" id="PF00078">
    <property type="entry name" value="RVT_1"/>
    <property type="match status" value="1"/>
</dbReference>
<gene>
    <name evidence="11" type="ORF">PAND9192_02390</name>
</gene>
<keyword evidence="5" id="KW-0460">Magnesium</keyword>
<accession>A0A1Y6MLH9</accession>
<dbReference type="PANTHER" id="PTHR34047">
    <property type="entry name" value="NUCLEAR INTRON MATURASE 1, MITOCHONDRIAL-RELATED"/>
    <property type="match status" value="1"/>
</dbReference>
<sequence>MTDNNIVNLLEVISIKNTSHNIKIITNILNSNKNYYRFFSITKRKGGVREISSPYPTLKFIQQNIKKNILEKIVVNDNAYAYIKNKSYIDHAKIHCDSNELLTLDIKDFFPNIYRQDVFNIFSQYGFCDLQSNYLSYLCTLNNTLPQGACTSPIISNIIFNKIDNRLYKLALSFGLKYSRYADDLAFSGKKIPSKIIKLVALILEEYDFIVNESKTKLKKKGSKKIITGVSISNGEIKAPKSFKRNLRAVIYELEKNKDNIFKMPNFEPLIYEKTIGKLNYLLQIEPENKYAKEKKEKLISNYKEFISSPML</sequence>
<dbReference type="AlphaFoldDB" id="A0A1Y6MLH9"/>
<dbReference type="EMBL" id="FYAJ01000004">
    <property type="protein sequence ID" value="SMY36061.1"/>
    <property type="molecule type" value="Genomic_DNA"/>
</dbReference>
<dbReference type="InterPro" id="IPR000477">
    <property type="entry name" value="RT_dom"/>
</dbReference>
<proteinExistence type="inferred from homology"/>
<dbReference type="GO" id="GO:0046872">
    <property type="term" value="F:metal ion binding"/>
    <property type="evidence" value="ECO:0007669"/>
    <property type="project" value="UniProtKB-KW"/>
</dbReference>
<evidence type="ECO:0000313" key="12">
    <source>
        <dbReference type="Proteomes" id="UP000195719"/>
    </source>
</evidence>
<protein>
    <recommendedName>
        <fullName evidence="1">RNA-directed DNA polymerase</fullName>
        <ecNumber evidence="1">2.7.7.49</ecNumber>
    </recommendedName>
</protein>
<evidence type="ECO:0000259" key="10">
    <source>
        <dbReference type="PROSITE" id="PS50878"/>
    </source>
</evidence>
<keyword evidence="2" id="KW-0808">Transferase</keyword>
<evidence type="ECO:0000313" key="11">
    <source>
        <dbReference type="EMBL" id="SMY36061.1"/>
    </source>
</evidence>
<evidence type="ECO:0000256" key="9">
    <source>
        <dbReference type="ARBA" id="ARBA00048173"/>
    </source>
</evidence>
<keyword evidence="6 11" id="KW-0695">RNA-directed DNA polymerase</keyword>
<keyword evidence="4" id="KW-0479">Metal-binding</keyword>